<dbReference type="InterPro" id="IPR011600">
    <property type="entry name" value="Pept_C14_caspase"/>
</dbReference>
<evidence type="ECO:0000256" key="1">
    <source>
        <dbReference type="ARBA" id="ARBA00009005"/>
    </source>
</evidence>
<reference evidence="3" key="2">
    <citation type="journal article" date="2012" name="Nat. Commun.">
        <title>Draft genome sequence and genetic transformation of the oleaginous alga Nannochloropis gaditana.</title>
        <authorList>
            <person name="Radakovits R."/>
            <person name="Jinkerson R.E."/>
            <person name="Fuerstenberg S.I."/>
            <person name="Tae H."/>
            <person name="Settlage R.E."/>
            <person name="Boore J.L."/>
            <person name="Posewitz M.C."/>
        </authorList>
    </citation>
    <scope>NUCLEOTIDE SEQUENCE</scope>
    <source>
        <strain evidence="3">CCMP526</strain>
    </source>
</reference>
<dbReference type="SUPFAM" id="SSF52129">
    <property type="entry name" value="Caspase-like"/>
    <property type="match status" value="1"/>
</dbReference>
<dbReference type="PANTHER" id="PTHR48104">
    <property type="entry name" value="METACASPASE-4"/>
    <property type="match status" value="1"/>
</dbReference>
<gene>
    <name evidence="3" type="ORF">NGATSA_3056700</name>
</gene>
<feature type="domain" description="Peptidase C14 caspase" evidence="2">
    <location>
        <begin position="56"/>
        <end position="346"/>
    </location>
</feature>
<reference evidence="3" key="1">
    <citation type="journal article" date="2012" name="Bioengineered">
        <title>Additional insights into the genome of the oleaginous model alga Nannochloropsis gaditana.</title>
        <authorList>
            <person name="Jinkerson R.E."/>
            <person name="Radakovits R."/>
            <person name="Posewitz M.C."/>
        </authorList>
    </citation>
    <scope>NUCLEOTIDE SEQUENCE</scope>
    <source>
        <strain evidence="3">CCMP526</strain>
    </source>
</reference>
<comment type="similarity">
    <text evidence="1">Belongs to the peptidase C14B family.</text>
</comment>
<dbReference type="GO" id="GO:0005737">
    <property type="term" value="C:cytoplasm"/>
    <property type="evidence" value="ECO:0007669"/>
    <property type="project" value="TreeGrafter"/>
</dbReference>
<dbReference type="Gene3D" id="3.40.50.12660">
    <property type="match status" value="1"/>
</dbReference>
<protein>
    <submittedName>
        <fullName evidence="3">Metacaspase</fullName>
    </submittedName>
</protein>
<organism evidence="3">
    <name type="scientific">Nannochloropsis gaditana (strain CCMP526)</name>
    <name type="common">Green microalga</name>
    <name type="synonym">Microchloropsis gaditana</name>
    <dbReference type="NCBI Taxonomy" id="1093141"/>
    <lineage>
        <taxon>Eukaryota</taxon>
        <taxon>Sar</taxon>
        <taxon>Stramenopiles</taxon>
        <taxon>Ochrophyta</taxon>
        <taxon>Eustigmatophyceae</taxon>
        <taxon>Eustigmatales</taxon>
        <taxon>Monodopsidaceae</taxon>
        <taxon>Nannochloropsis</taxon>
    </lineage>
</organism>
<dbReference type="AlphaFoldDB" id="I2CPA5"/>
<dbReference type="EMBL" id="JU965610">
    <property type="protein sequence ID" value="AFJ68738.1"/>
    <property type="molecule type" value="mRNA"/>
</dbReference>
<proteinExistence type="evidence at transcript level"/>
<evidence type="ECO:0000259" key="2">
    <source>
        <dbReference type="Pfam" id="PF00656"/>
    </source>
</evidence>
<accession>I2CPA5</accession>
<dbReference type="Pfam" id="PF00656">
    <property type="entry name" value="Peptidase_C14"/>
    <property type="match status" value="1"/>
</dbReference>
<dbReference type="InterPro" id="IPR050452">
    <property type="entry name" value="Metacaspase"/>
</dbReference>
<dbReference type="GO" id="GO:0004197">
    <property type="term" value="F:cysteine-type endopeptidase activity"/>
    <property type="evidence" value="ECO:0007669"/>
    <property type="project" value="InterPro"/>
</dbReference>
<evidence type="ECO:0000313" key="3">
    <source>
        <dbReference type="EMBL" id="AFJ68738.1"/>
    </source>
</evidence>
<dbReference type="InterPro" id="IPR029030">
    <property type="entry name" value="Caspase-like_dom_sf"/>
</dbReference>
<sequence>MDALKAAFGKQLEKQANKVIGDVLGKVTGGNVKMPGALSEEEAPAPVPFSSDCSGRKKAVFVGINYFKTKAELHGCINDVKNVQAFIMEQYGFSRENIKVLTDEPASGNEPPTRTNILDALRWLVEGATAGDSLFFHYSGHGGTARDLDGDEVDNFDETILPVDFEAAGQILDDEIHAILVAPLPAGVRLTSVFDSCHSGSAMDLPWSYKVDGSLDVVIIDNRKAAIEAVFNAGVAYFKGDKQRAMGHGMEAVKHMLTPGGNEEARKKAEKERTNTDADVIQFSGCRDDQTSADAKIDGQPTGAASYALLTCLRENSKQTYTDLLQSMRKVLEGKYTQIPQLSTAHPIDLKVAFTM</sequence>
<name>I2CPA5_NANGC</name>
<dbReference type="GO" id="GO:0006508">
    <property type="term" value="P:proteolysis"/>
    <property type="evidence" value="ECO:0007669"/>
    <property type="project" value="InterPro"/>
</dbReference>
<dbReference type="PANTHER" id="PTHR48104:SF30">
    <property type="entry name" value="METACASPASE-1"/>
    <property type="match status" value="1"/>
</dbReference>